<evidence type="ECO:0000313" key="4">
    <source>
        <dbReference type="Proteomes" id="UP000479114"/>
    </source>
</evidence>
<dbReference type="RefSeq" id="WP_162645555.1">
    <property type="nucleotide sequence ID" value="NZ_CP048287.1"/>
</dbReference>
<evidence type="ECO:0000256" key="1">
    <source>
        <dbReference type="SAM" id="Phobius"/>
    </source>
</evidence>
<dbReference type="InterPro" id="IPR039447">
    <property type="entry name" value="UreH-like_TM_dom"/>
</dbReference>
<dbReference type="PANTHER" id="PTHR42208:SF1">
    <property type="entry name" value="HEAVY METAL TRANSPORTER"/>
    <property type="match status" value="1"/>
</dbReference>
<name>A0A6C0PA31_9BACL</name>
<sequence>MIGSEWFQAALLGIAGAPHCIVMCGGIGSSIAMQTRSDALRELLYFHAGRITTYALSGAILGALGSFLDAAGSLVRVQALASILGGILILLWAFRRYTLPLGGKSLDWHGMADKLIRRKPTVEWTASIAAGLLLGWLPCGLTYAMQMKAATTGSWVTGSTTMLIFGLATVPALVIVALTARRMSRKWRFTVRTIGYYMAVLMGVLSLMKGFSVNGWIPSIHPWLW</sequence>
<keyword evidence="1" id="KW-0812">Transmembrane</keyword>
<keyword evidence="4" id="KW-1185">Reference proteome</keyword>
<dbReference type="KEGG" id="prz:GZH47_31395"/>
<evidence type="ECO:0000313" key="3">
    <source>
        <dbReference type="EMBL" id="QHW35408.1"/>
    </source>
</evidence>
<feature type="transmembrane region" description="Helical" evidence="1">
    <location>
        <begin position="74"/>
        <end position="94"/>
    </location>
</feature>
<keyword evidence="1" id="KW-0472">Membrane</keyword>
<evidence type="ECO:0000259" key="2">
    <source>
        <dbReference type="Pfam" id="PF13386"/>
    </source>
</evidence>
<organism evidence="3 4">
    <name type="scientific">Paenibacillus rhizovicinus</name>
    <dbReference type="NCBI Taxonomy" id="2704463"/>
    <lineage>
        <taxon>Bacteria</taxon>
        <taxon>Bacillati</taxon>
        <taxon>Bacillota</taxon>
        <taxon>Bacilli</taxon>
        <taxon>Bacillales</taxon>
        <taxon>Paenibacillaceae</taxon>
        <taxon>Paenibacillus</taxon>
    </lineage>
</organism>
<protein>
    <submittedName>
        <fullName evidence="3">Sulfite exporter TauE/SafE family protein</fullName>
    </submittedName>
</protein>
<gene>
    <name evidence="3" type="ORF">GZH47_31395</name>
</gene>
<feature type="transmembrane region" description="Helical" evidence="1">
    <location>
        <begin position="194"/>
        <end position="217"/>
    </location>
</feature>
<accession>A0A6C0PA31</accession>
<dbReference type="Pfam" id="PF13386">
    <property type="entry name" value="DsbD_2"/>
    <property type="match status" value="1"/>
</dbReference>
<feature type="transmembrane region" description="Helical" evidence="1">
    <location>
        <begin position="124"/>
        <end position="143"/>
    </location>
</feature>
<proteinExistence type="predicted"/>
<dbReference type="PANTHER" id="PTHR42208">
    <property type="entry name" value="HEAVY METAL TRANSPORTER-RELATED"/>
    <property type="match status" value="1"/>
</dbReference>
<dbReference type="Proteomes" id="UP000479114">
    <property type="component" value="Plasmid unnamed1"/>
</dbReference>
<feature type="transmembrane region" description="Helical" evidence="1">
    <location>
        <begin position="44"/>
        <end position="68"/>
    </location>
</feature>
<keyword evidence="1" id="KW-1133">Transmembrane helix</keyword>
<feature type="transmembrane region" description="Helical" evidence="1">
    <location>
        <begin position="6"/>
        <end position="32"/>
    </location>
</feature>
<keyword evidence="3" id="KW-0614">Plasmid</keyword>
<feature type="domain" description="Urease accessory protein UreH-like transmembrane" evidence="2">
    <location>
        <begin position="9"/>
        <end position="204"/>
    </location>
</feature>
<dbReference type="AlphaFoldDB" id="A0A6C0PA31"/>
<geneLocation type="plasmid" evidence="3 4">
    <name>unnamed1</name>
</geneLocation>
<feature type="transmembrane region" description="Helical" evidence="1">
    <location>
        <begin position="163"/>
        <end position="182"/>
    </location>
</feature>
<reference evidence="3 4" key="1">
    <citation type="submission" date="2020-02" db="EMBL/GenBank/DDBJ databases">
        <title>Paenibacillus sp. nov., isolated from rhizosphere soil of tomato.</title>
        <authorList>
            <person name="Weon H.-Y."/>
            <person name="Lee S.A."/>
        </authorList>
    </citation>
    <scope>NUCLEOTIDE SEQUENCE [LARGE SCALE GENOMIC DNA]</scope>
    <source>
        <strain evidence="3 4">14171R-81</strain>
        <plasmid evidence="3 4">unnamed1</plasmid>
    </source>
</reference>
<dbReference type="EMBL" id="CP048287">
    <property type="protein sequence ID" value="QHW35408.1"/>
    <property type="molecule type" value="Genomic_DNA"/>
</dbReference>